<dbReference type="Gene3D" id="1.20.200.10">
    <property type="entry name" value="Fumarase/aspartase (Central domain)"/>
    <property type="match status" value="1"/>
</dbReference>
<accession>A0A645HJB6</accession>
<comment type="caution">
    <text evidence="2">The sequence shown here is derived from an EMBL/GenBank/DDBJ whole genome shotgun (WGS) entry which is preliminary data.</text>
</comment>
<dbReference type="GO" id="GO:0005829">
    <property type="term" value="C:cytosol"/>
    <property type="evidence" value="ECO:0007669"/>
    <property type="project" value="TreeGrafter"/>
</dbReference>
<feature type="domain" description="Argininosuccinate lyase C-terminal" evidence="1">
    <location>
        <begin position="56"/>
        <end position="124"/>
    </location>
</feature>
<keyword evidence="2" id="KW-0456">Lyase</keyword>
<sequence>MMKSLPLAYNKDMQEDKEAAFDALDTVTACLDMFTRMFTTLTFNTAKMRAGAGRGFTNATDVADYLTKKGVPFRTAHEITGALVLGCIKTQRAIDELTLDELKTYSPVFEKDVFEAISLDTCVNGRRVKGGPAADAVAAHIAYAETWLKTR</sequence>
<gene>
    <name evidence="2" type="primary">argH_47</name>
    <name evidence="2" type="ORF">SDC9_186593</name>
</gene>
<evidence type="ECO:0000313" key="2">
    <source>
        <dbReference type="EMBL" id="MPN39067.1"/>
    </source>
</evidence>
<dbReference type="SUPFAM" id="SSF48557">
    <property type="entry name" value="L-aspartase-like"/>
    <property type="match status" value="1"/>
</dbReference>
<dbReference type="Pfam" id="PF14698">
    <property type="entry name" value="ASL_C2"/>
    <property type="match status" value="1"/>
</dbReference>
<dbReference type="EC" id="4.3.2.1" evidence="2"/>
<dbReference type="FunFam" id="1.10.40.30:FF:000001">
    <property type="entry name" value="Argininosuccinate lyase"/>
    <property type="match status" value="1"/>
</dbReference>
<protein>
    <submittedName>
        <fullName evidence="2">Argininosuccinate lyase</fullName>
        <ecNumber evidence="2">4.3.2.1</ecNumber>
    </submittedName>
</protein>
<dbReference type="Gene3D" id="1.10.40.30">
    <property type="entry name" value="Fumarase/aspartase (C-terminal domain)"/>
    <property type="match status" value="1"/>
</dbReference>
<organism evidence="2">
    <name type="scientific">bioreactor metagenome</name>
    <dbReference type="NCBI Taxonomy" id="1076179"/>
    <lineage>
        <taxon>unclassified sequences</taxon>
        <taxon>metagenomes</taxon>
        <taxon>ecological metagenomes</taxon>
    </lineage>
</organism>
<name>A0A645HJB6_9ZZZZ</name>
<dbReference type="GO" id="GO:0042450">
    <property type="term" value="P:L-arginine biosynthetic process via ornithine"/>
    <property type="evidence" value="ECO:0007669"/>
    <property type="project" value="InterPro"/>
</dbReference>
<dbReference type="GO" id="GO:0004056">
    <property type="term" value="F:argininosuccinate lyase activity"/>
    <property type="evidence" value="ECO:0007669"/>
    <property type="project" value="UniProtKB-EC"/>
</dbReference>
<dbReference type="InterPro" id="IPR008948">
    <property type="entry name" value="L-Aspartase-like"/>
</dbReference>
<evidence type="ECO:0000259" key="1">
    <source>
        <dbReference type="Pfam" id="PF14698"/>
    </source>
</evidence>
<dbReference type="PANTHER" id="PTHR43814:SF1">
    <property type="entry name" value="ARGININOSUCCINATE LYASE"/>
    <property type="match status" value="1"/>
</dbReference>
<proteinExistence type="predicted"/>
<dbReference type="InterPro" id="IPR029419">
    <property type="entry name" value="Arg_succ_lyase_C"/>
</dbReference>
<dbReference type="InterPro" id="IPR009049">
    <property type="entry name" value="Argininosuccinate_lyase"/>
</dbReference>
<dbReference type="AlphaFoldDB" id="A0A645HJB6"/>
<dbReference type="PANTHER" id="PTHR43814">
    <property type="entry name" value="ARGININOSUCCINATE LYASE"/>
    <property type="match status" value="1"/>
</dbReference>
<reference evidence="2" key="1">
    <citation type="submission" date="2019-08" db="EMBL/GenBank/DDBJ databases">
        <authorList>
            <person name="Kucharzyk K."/>
            <person name="Murdoch R.W."/>
            <person name="Higgins S."/>
            <person name="Loffler F."/>
        </authorList>
    </citation>
    <scope>NUCLEOTIDE SEQUENCE</scope>
</reference>
<dbReference type="EMBL" id="VSSQ01094662">
    <property type="protein sequence ID" value="MPN39067.1"/>
    <property type="molecule type" value="Genomic_DNA"/>
</dbReference>